<dbReference type="GO" id="GO:0000156">
    <property type="term" value="F:phosphorelay response regulator activity"/>
    <property type="evidence" value="ECO:0007669"/>
    <property type="project" value="InterPro"/>
</dbReference>
<dbReference type="EMBL" id="CP006643">
    <property type="protein sequence ID" value="AGX06940.1"/>
    <property type="molecule type" value="Genomic_DNA"/>
</dbReference>
<feature type="domain" description="Sigma-54 factor interaction" evidence="5">
    <location>
        <begin position="436"/>
        <end position="499"/>
    </location>
</feature>
<proteinExistence type="predicted"/>
<dbReference type="InterPro" id="IPR058031">
    <property type="entry name" value="AAA_lid_NorR"/>
</dbReference>
<dbReference type="InterPro" id="IPR027417">
    <property type="entry name" value="P-loop_NTPase"/>
</dbReference>
<evidence type="ECO:0000256" key="4">
    <source>
        <dbReference type="ARBA" id="ARBA00023163"/>
    </source>
</evidence>
<organism evidence="6 7">
    <name type="scientific">Bacillus infantis NRRL B-14911</name>
    <dbReference type="NCBI Taxonomy" id="1367477"/>
    <lineage>
        <taxon>Bacteria</taxon>
        <taxon>Bacillati</taxon>
        <taxon>Bacillota</taxon>
        <taxon>Bacilli</taxon>
        <taxon>Bacillales</taxon>
        <taxon>Bacillaceae</taxon>
        <taxon>Bacillus</taxon>
    </lineage>
</organism>
<dbReference type="InterPro" id="IPR002078">
    <property type="entry name" value="Sigma_54_int"/>
</dbReference>
<accession>U5LHI0</accession>
<dbReference type="GO" id="GO:0005524">
    <property type="term" value="F:ATP binding"/>
    <property type="evidence" value="ECO:0007669"/>
    <property type="project" value="UniProtKB-KW"/>
</dbReference>
<reference evidence="6 7" key="1">
    <citation type="submission" date="2013-07" db="EMBL/GenBank/DDBJ databases">
        <title>Complete genome sequence of Bacillus infantis NRRL B-14911 that has potential to induce cardiac disease by antigenic mimicry.</title>
        <authorList>
            <person name="Massilamany C."/>
            <person name="Smith T.P.L."/>
            <person name="Loy J.D."/>
            <person name="Barletta R."/>
            <person name="Reddy J."/>
        </authorList>
    </citation>
    <scope>NUCLEOTIDE SEQUENCE [LARGE SCALE GENOMIC DNA]</scope>
    <source>
        <strain evidence="6 7">NRRL B-14911</strain>
    </source>
</reference>
<dbReference type="HOGENOM" id="CLU_000445_8_5_9"/>
<dbReference type="SUPFAM" id="SSF46689">
    <property type="entry name" value="Homeodomain-like"/>
    <property type="match status" value="1"/>
</dbReference>
<dbReference type="Gene3D" id="3.40.50.300">
    <property type="entry name" value="P-loop containing nucleotide triphosphate hydrolases"/>
    <property type="match status" value="1"/>
</dbReference>
<dbReference type="Gene3D" id="3.40.50.2300">
    <property type="match status" value="1"/>
</dbReference>
<dbReference type="Gene3D" id="1.10.10.60">
    <property type="entry name" value="Homeodomain-like"/>
    <property type="match status" value="1"/>
</dbReference>
<dbReference type="PRINTS" id="PR01590">
    <property type="entry name" value="HTHFIS"/>
</dbReference>
<dbReference type="Pfam" id="PF02954">
    <property type="entry name" value="HTH_8"/>
    <property type="match status" value="1"/>
</dbReference>
<dbReference type="PROSITE" id="PS50045">
    <property type="entry name" value="SIGMA54_INTERACT_4"/>
    <property type="match status" value="1"/>
</dbReference>
<dbReference type="Gene3D" id="3.40.50.10660">
    <property type="entry name" value="PrpR receptor domain-like"/>
    <property type="match status" value="1"/>
</dbReference>
<evidence type="ECO:0000313" key="6">
    <source>
        <dbReference type="EMBL" id="AGX06940.1"/>
    </source>
</evidence>
<dbReference type="Pfam" id="PF06506">
    <property type="entry name" value="PrpR_N"/>
    <property type="match status" value="1"/>
</dbReference>
<keyword evidence="4" id="KW-0804">Transcription</keyword>
<dbReference type="Gene3D" id="1.10.8.60">
    <property type="match status" value="1"/>
</dbReference>
<evidence type="ECO:0000313" key="7">
    <source>
        <dbReference type="Proteomes" id="UP000017805"/>
    </source>
</evidence>
<keyword evidence="7" id="KW-1185">Reference proteome</keyword>
<dbReference type="SUPFAM" id="SSF52540">
    <property type="entry name" value="P-loop containing nucleoside triphosphate hydrolases"/>
    <property type="match status" value="1"/>
</dbReference>
<protein>
    <recommendedName>
        <fullName evidence="5">Sigma-54 factor interaction domain-containing protein</fullName>
    </recommendedName>
</protein>
<evidence type="ECO:0000259" key="5">
    <source>
        <dbReference type="PROSITE" id="PS50045"/>
    </source>
</evidence>
<evidence type="ECO:0000256" key="2">
    <source>
        <dbReference type="ARBA" id="ARBA00022840"/>
    </source>
</evidence>
<dbReference type="GO" id="GO:0043565">
    <property type="term" value="F:sequence-specific DNA binding"/>
    <property type="evidence" value="ECO:0007669"/>
    <property type="project" value="InterPro"/>
</dbReference>
<dbReference type="Pfam" id="PF25601">
    <property type="entry name" value="AAA_lid_14"/>
    <property type="match status" value="1"/>
</dbReference>
<evidence type="ECO:0000256" key="1">
    <source>
        <dbReference type="ARBA" id="ARBA00022741"/>
    </source>
</evidence>
<dbReference type="GO" id="GO:0006355">
    <property type="term" value="P:regulation of DNA-templated transcription"/>
    <property type="evidence" value="ECO:0007669"/>
    <property type="project" value="InterPro"/>
</dbReference>
<dbReference type="InterPro" id="IPR009057">
    <property type="entry name" value="Homeodomain-like_sf"/>
</dbReference>
<dbReference type="STRING" id="1367477.N288_25545"/>
<dbReference type="PATRIC" id="fig|1367477.3.peg.5097"/>
<dbReference type="Pfam" id="PF00158">
    <property type="entry name" value="Sigma54_activat"/>
    <property type="match status" value="1"/>
</dbReference>
<name>U5LHI0_9BACI</name>
<dbReference type="InterPro" id="IPR010524">
    <property type="entry name" value="Sig_transdc_resp-reg_PrpR_N"/>
</dbReference>
<dbReference type="PANTHER" id="PTHR32071">
    <property type="entry name" value="TRANSCRIPTIONAL REGULATORY PROTEIN"/>
    <property type="match status" value="1"/>
</dbReference>
<dbReference type="Proteomes" id="UP000017805">
    <property type="component" value="Chromosome"/>
</dbReference>
<dbReference type="KEGG" id="bif:N288_25545"/>
<gene>
    <name evidence="6" type="ORF">N288_25545</name>
</gene>
<keyword evidence="2" id="KW-0067">ATP-binding</keyword>
<evidence type="ECO:0000256" key="3">
    <source>
        <dbReference type="ARBA" id="ARBA00023015"/>
    </source>
</evidence>
<dbReference type="InterPro" id="IPR002197">
    <property type="entry name" value="HTH_Fis"/>
</dbReference>
<sequence length="573" mass="64525">MKDIKERVMEMSMRILFIAPYQAMSYLIEQCRVEAGVDVDVKVANLEEAVPIASQAERDGYHVIISRGGTAKKIERYTNLPVIDVHISGYDMLRVLTLANDFPGKKAIVGFSNITLGAKTITDILEIPTEVYTVDQAEEVDMLVPQLKEQGFRVIMGDVVTVNVADHHGLEGILIQSGKEAIFDAFQRASSVTALFQKKQAEIEMLKAVLGKMSSDFLILDDDKKTVFEQWETIDYSSLPFNPQSIISQQQDGEISSSIIEGEAGDKIKVQSSPLMVQGTRYDLLTFSKLQKERPDSSGRLESVAQSPLIIHESKLMRDCLQNVANHIKKNKWNLIGEKGTGKRDMARYIHHQKQQGQGLLLMVDAAEAALGNIQLDGDISTVYITDTKNLEPAQVKNLIERAQDWSGSGKTIIISHEEEDSSFHSWLFDESGTRIYLPALRNRKEDIRSITAYFIAESHQERGTSPIKIKEDAFQLLETYGWPGNISELKSVIFDAAENENGYVLQKETINGLLEQKQNEEAILPGDFLEGTLEQIEKRIIQECMIQENFNQTKVAKRLGINRSTLWRRLKD</sequence>
<keyword evidence="3" id="KW-0805">Transcription regulation</keyword>
<dbReference type="SUPFAM" id="SSF159800">
    <property type="entry name" value="PrpR receptor domain-like"/>
    <property type="match status" value="1"/>
</dbReference>
<keyword evidence="1" id="KW-0547">Nucleotide-binding</keyword>
<dbReference type="AlphaFoldDB" id="U5LHI0"/>